<dbReference type="OMA" id="ANTIAWM"/>
<evidence type="ECO:0000259" key="4">
    <source>
        <dbReference type="PROSITE" id="PS51746"/>
    </source>
</evidence>
<dbReference type="EMBL" id="LFYR01000650">
    <property type="protein sequence ID" value="KMZ71891.1"/>
    <property type="molecule type" value="Genomic_DNA"/>
</dbReference>
<dbReference type="SMART" id="SM00331">
    <property type="entry name" value="PP2C_SIG"/>
    <property type="match status" value="1"/>
</dbReference>
<dbReference type="AlphaFoldDB" id="A0A0K9PSC6"/>
<comment type="caution">
    <text evidence="5">The sequence shown here is derived from an EMBL/GenBank/DDBJ whole genome shotgun (WGS) entry which is preliminary data.</text>
</comment>
<dbReference type="SMART" id="SM00332">
    <property type="entry name" value="PP2Cc"/>
    <property type="match status" value="1"/>
</dbReference>
<proteinExistence type="inferred from homology"/>
<evidence type="ECO:0000256" key="2">
    <source>
        <dbReference type="ARBA" id="ARBA00048336"/>
    </source>
</evidence>
<gene>
    <name evidence="5" type="ORF">ZOSMA_172G00180</name>
</gene>
<dbReference type="GO" id="GO:0046872">
    <property type="term" value="F:metal ion binding"/>
    <property type="evidence" value="ECO:0007669"/>
    <property type="project" value="UniProtKB-UniRule"/>
</dbReference>
<dbReference type="SUPFAM" id="SSF81606">
    <property type="entry name" value="PP2C-like"/>
    <property type="match status" value="1"/>
</dbReference>
<dbReference type="OrthoDB" id="60843at2759"/>
<name>A0A0K9PSC6_ZOSMR</name>
<evidence type="ECO:0000313" key="6">
    <source>
        <dbReference type="Proteomes" id="UP000036987"/>
    </source>
</evidence>
<dbReference type="Proteomes" id="UP000036987">
    <property type="component" value="Unassembled WGS sequence"/>
</dbReference>
<dbReference type="GO" id="GO:0009507">
    <property type="term" value="C:chloroplast"/>
    <property type="evidence" value="ECO:0000318"/>
    <property type="project" value="GO_Central"/>
</dbReference>
<dbReference type="PROSITE" id="PS51746">
    <property type="entry name" value="PPM_2"/>
    <property type="match status" value="1"/>
</dbReference>
<dbReference type="EC" id="3.1.3.16" evidence="3"/>
<keyword evidence="3" id="KW-0464">Manganese</keyword>
<evidence type="ECO:0000256" key="3">
    <source>
        <dbReference type="RuleBase" id="RU366020"/>
    </source>
</evidence>
<keyword evidence="6" id="KW-1185">Reference proteome</keyword>
<evidence type="ECO:0000313" key="5">
    <source>
        <dbReference type="EMBL" id="KMZ71891.1"/>
    </source>
</evidence>
<dbReference type="STRING" id="29655.A0A0K9PSC6"/>
<comment type="cofactor">
    <cofactor evidence="3">
        <name>Mg(2+)</name>
        <dbReference type="ChEBI" id="CHEBI:18420"/>
    </cofactor>
</comment>
<dbReference type="Gene3D" id="3.60.40.10">
    <property type="entry name" value="PPM-type phosphatase domain"/>
    <property type="match status" value="1"/>
</dbReference>
<protein>
    <recommendedName>
        <fullName evidence="3">Protein phosphatase</fullName>
        <ecNumber evidence="3">3.1.3.16</ecNumber>
    </recommendedName>
</protein>
<keyword evidence="3" id="KW-0479">Metal-binding</keyword>
<comment type="similarity">
    <text evidence="3">Belongs to the PP2C family.</text>
</comment>
<evidence type="ECO:0000256" key="1">
    <source>
        <dbReference type="ARBA" id="ARBA00047761"/>
    </source>
</evidence>
<sequence>MEIIAMAIPRNFGIRVLETTSTSWISPSKFTWNPSRKRGMIKMAQTEASPDVIKELSLSTGTYLIPHPKKVETGGEDAFFVGGCNGSVVAIADGVSGWAERNVNPALFSRELMRNVSLVIEEEQANFDPVILLKKAHSSTTSMGSATVIIAMLERNGVLKIASVGDCGLRVIRAGQLVFTTTPREHYFDCPFQVSSEANGQTYRDATVCSVQLMEGDAIILGSDGLFDNAFDREIVSTISDIKDAAEAAKLVANLAHNHSKDVNFDSPYTQEARTMGYDVPDWKKMIGKKLKGGKLDDITVIVGIVSANSRSSSDNTLKLDT</sequence>
<dbReference type="InterPro" id="IPR036457">
    <property type="entry name" value="PPM-type-like_dom_sf"/>
</dbReference>
<comment type="cofactor">
    <cofactor evidence="3">
        <name>Mn(2+)</name>
        <dbReference type="ChEBI" id="CHEBI:29035"/>
    </cofactor>
</comment>
<keyword evidence="3" id="KW-0460">Magnesium</keyword>
<keyword evidence="3" id="KW-0904">Protein phosphatase</keyword>
<feature type="domain" description="PPM-type phosphatase" evidence="4">
    <location>
        <begin position="62"/>
        <end position="306"/>
    </location>
</feature>
<dbReference type="PANTHER" id="PTHR12320">
    <property type="entry name" value="PROTEIN PHOSPHATASE 2C"/>
    <property type="match status" value="1"/>
</dbReference>
<dbReference type="PANTHER" id="PTHR12320:SF60">
    <property type="entry name" value="PROTEIN PHOSPHATASE 2C 26-RELATED"/>
    <property type="match status" value="1"/>
</dbReference>
<keyword evidence="3" id="KW-0378">Hydrolase</keyword>
<dbReference type="InterPro" id="IPR039123">
    <property type="entry name" value="PPTC7"/>
</dbReference>
<organism evidence="5 6">
    <name type="scientific">Zostera marina</name>
    <name type="common">Eelgrass</name>
    <dbReference type="NCBI Taxonomy" id="29655"/>
    <lineage>
        <taxon>Eukaryota</taxon>
        <taxon>Viridiplantae</taxon>
        <taxon>Streptophyta</taxon>
        <taxon>Embryophyta</taxon>
        <taxon>Tracheophyta</taxon>
        <taxon>Spermatophyta</taxon>
        <taxon>Magnoliopsida</taxon>
        <taxon>Liliopsida</taxon>
        <taxon>Zosteraceae</taxon>
        <taxon>Zostera</taxon>
    </lineage>
</organism>
<reference evidence="6" key="1">
    <citation type="journal article" date="2016" name="Nature">
        <title>The genome of the seagrass Zostera marina reveals angiosperm adaptation to the sea.</title>
        <authorList>
            <person name="Olsen J.L."/>
            <person name="Rouze P."/>
            <person name="Verhelst B."/>
            <person name="Lin Y.-C."/>
            <person name="Bayer T."/>
            <person name="Collen J."/>
            <person name="Dattolo E."/>
            <person name="De Paoli E."/>
            <person name="Dittami S."/>
            <person name="Maumus F."/>
            <person name="Michel G."/>
            <person name="Kersting A."/>
            <person name="Lauritano C."/>
            <person name="Lohaus R."/>
            <person name="Toepel M."/>
            <person name="Tonon T."/>
            <person name="Vanneste K."/>
            <person name="Amirebrahimi M."/>
            <person name="Brakel J."/>
            <person name="Bostroem C."/>
            <person name="Chovatia M."/>
            <person name="Grimwood J."/>
            <person name="Jenkins J.W."/>
            <person name="Jueterbock A."/>
            <person name="Mraz A."/>
            <person name="Stam W.T."/>
            <person name="Tice H."/>
            <person name="Bornberg-Bauer E."/>
            <person name="Green P.J."/>
            <person name="Pearson G.A."/>
            <person name="Procaccini G."/>
            <person name="Duarte C.M."/>
            <person name="Schmutz J."/>
            <person name="Reusch T.B.H."/>
            <person name="Van de Peer Y."/>
        </authorList>
    </citation>
    <scope>NUCLEOTIDE SEQUENCE [LARGE SCALE GENOMIC DNA]</scope>
    <source>
        <strain evidence="6">cv. Finnish</strain>
    </source>
</reference>
<accession>A0A0K9PSC6</accession>
<comment type="catalytic activity">
    <reaction evidence="1 3">
        <text>O-phospho-L-seryl-[protein] + H2O = L-seryl-[protein] + phosphate</text>
        <dbReference type="Rhea" id="RHEA:20629"/>
        <dbReference type="Rhea" id="RHEA-COMP:9863"/>
        <dbReference type="Rhea" id="RHEA-COMP:11604"/>
        <dbReference type="ChEBI" id="CHEBI:15377"/>
        <dbReference type="ChEBI" id="CHEBI:29999"/>
        <dbReference type="ChEBI" id="CHEBI:43474"/>
        <dbReference type="ChEBI" id="CHEBI:83421"/>
        <dbReference type="EC" id="3.1.3.16"/>
    </reaction>
</comment>
<dbReference type="InterPro" id="IPR001932">
    <property type="entry name" value="PPM-type_phosphatase-like_dom"/>
</dbReference>
<comment type="catalytic activity">
    <reaction evidence="2 3">
        <text>O-phospho-L-threonyl-[protein] + H2O = L-threonyl-[protein] + phosphate</text>
        <dbReference type="Rhea" id="RHEA:47004"/>
        <dbReference type="Rhea" id="RHEA-COMP:11060"/>
        <dbReference type="Rhea" id="RHEA-COMP:11605"/>
        <dbReference type="ChEBI" id="CHEBI:15377"/>
        <dbReference type="ChEBI" id="CHEBI:30013"/>
        <dbReference type="ChEBI" id="CHEBI:43474"/>
        <dbReference type="ChEBI" id="CHEBI:61977"/>
        <dbReference type="EC" id="3.1.3.16"/>
    </reaction>
</comment>
<dbReference type="GO" id="GO:0004722">
    <property type="term" value="F:protein serine/threonine phosphatase activity"/>
    <property type="evidence" value="ECO:0000318"/>
    <property type="project" value="GO_Central"/>
</dbReference>